<accession>A0ABU2XM74</accession>
<comment type="caution">
    <text evidence="2">The sequence shown here is derived from an EMBL/GenBank/DDBJ whole genome shotgun (WGS) entry which is preliminary data.</text>
</comment>
<dbReference type="CDD" id="cd06260">
    <property type="entry name" value="DUF820-like"/>
    <property type="match status" value="1"/>
</dbReference>
<dbReference type="PANTHER" id="PTHR35400">
    <property type="entry name" value="SLR1083 PROTEIN"/>
    <property type="match status" value="1"/>
</dbReference>
<evidence type="ECO:0000313" key="3">
    <source>
        <dbReference type="Proteomes" id="UP001180754"/>
    </source>
</evidence>
<reference evidence="2" key="1">
    <citation type="submission" date="2024-05" db="EMBL/GenBank/DDBJ databases">
        <title>30 novel species of actinomycetes from the DSMZ collection.</title>
        <authorList>
            <person name="Nouioui I."/>
        </authorList>
    </citation>
    <scope>NUCLEOTIDE SEQUENCE</scope>
    <source>
        <strain evidence="2">DSM 41529</strain>
    </source>
</reference>
<feature type="domain" description="Putative restriction endonuclease" evidence="1">
    <location>
        <begin position="28"/>
        <end position="192"/>
    </location>
</feature>
<keyword evidence="2" id="KW-0255">Endonuclease</keyword>
<dbReference type="InterPro" id="IPR011335">
    <property type="entry name" value="Restrct_endonuc-II-like"/>
</dbReference>
<dbReference type="GO" id="GO:0004519">
    <property type="term" value="F:endonuclease activity"/>
    <property type="evidence" value="ECO:0007669"/>
    <property type="project" value="UniProtKB-KW"/>
</dbReference>
<dbReference type="Pfam" id="PF05685">
    <property type="entry name" value="Uma2"/>
    <property type="match status" value="1"/>
</dbReference>
<dbReference type="InterPro" id="IPR012296">
    <property type="entry name" value="Nuclease_put_TT1808"/>
</dbReference>
<keyword evidence="2" id="KW-0378">Hydrolase</keyword>
<dbReference type="RefSeq" id="WP_311727514.1">
    <property type="nucleotide sequence ID" value="NZ_JAVRFD010000017.1"/>
</dbReference>
<dbReference type="SUPFAM" id="SSF52980">
    <property type="entry name" value="Restriction endonuclease-like"/>
    <property type="match status" value="1"/>
</dbReference>
<protein>
    <submittedName>
        <fullName evidence="2">Uma2 family endonuclease</fullName>
    </submittedName>
</protein>
<dbReference type="EMBL" id="JAVRFD010000017">
    <property type="protein sequence ID" value="MDT0547010.1"/>
    <property type="molecule type" value="Genomic_DNA"/>
</dbReference>
<dbReference type="Proteomes" id="UP001180754">
    <property type="component" value="Unassembled WGS sequence"/>
</dbReference>
<dbReference type="InterPro" id="IPR008538">
    <property type="entry name" value="Uma2"/>
</dbReference>
<name>A0ABU2XM74_9ACTN</name>
<organism evidence="2 3">
    <name type="scientific">Streptomyces lonegramiae</name>
    <dbReference type="NCBI Taxonomy" id="3075524"/>
    <lineage>
        <taxon>Bacteria</taxon>
        <taxon>Bacillati</taxon>
        <taxon>Actinomycetota</taxon>
        <taxon>Actinomycetes</taxon>
        <taxon>Kitasatosporales</taxon>
        <taxon>Streptomycetaceae</taxon>
        <taxon>Streptomyces</taxon>
    </lineage>
</organism>
<evidence type="ECO:0000259" key="1">
    <source>
        <dbReference type="Pfam" id="PF05685"/>
    </source>
</evidence>
<keyword evidence="3" id="KW-1185">Reference proteome</keyword>
<gene>
    <name evidence="2" type="ORF">RND15_30540</name>
</gene>
<dbReference type="PANTHER" id="PTHR35400:SF3">
    <property type="entry name" value="SLL1072 PROTEIN"/>
    <property type="match status" value="1"/>
</dbReference>
<sequence length="201" mass="21737">MSAAAVEHPCAGPERTLLDDAERISALLPGHRVEIIGGQITVTPPADMPHADSLSDLMLPFFAAGVHGEQTRVVQSGGVWLPDGPYDYAIPDLAVVDADYRDHLIRANCYDPAVFRLVLEVTSNNLANDLKAKVAAYAIAKIPVYVIVNRAKERIHVLTDPFANEYNHHRVYAAGERVTLPDSIGAEVTLDVAAILATGRH</sequence>
<dbReference type="Gene3D" id="3.90.1570.10">
    <property type="entry name" value="tt1808, chain A"/>
    <property type="match status" value="1"/>
</dbReference>
<keyword evidence="2" id="KW-0540">Nuclease</keyword>
<evidence type="ECO:0000313" key="2">
    <source>
        <dbReference type="EMBL" id="MDT0547010.1"/>
    </source>
</evidence>
<proteinExistence type="predicted"/>